<feature type="region of interest" description="Disordered" evidence="1">
    <location>
        <begin position="1"/>
        <end position="21"/>
    </location>
</feature>
<dbReference type="AlphaFoldDB" id="A0A9E7FUA3"/>
<evidence type="ECO:0000313" key="2">
    <source>
        <dbReference type="EMBL" id="URE00507.1"/>
    </source>
</evidence>
<dbReference type="Proteomes" id="UP001055439">
    <property type="component" value="Chromosome 5"/>
</dbReference>
<keyword evidence="3" id="KW-1185">Reference proteome</keyword>
<name>A0A9E7FUA3_9LILI</name>
<sequence length="71" mass="8141">MQEKKKKKKKKKKNKTTTVVRPFSPTTREFCDILSTLWHTQISVQLPVDPHPSTIKENKAALPTLKLSHSS</sequence>
<gene>
    <name evidence="2" type="ORF">MUK42_19902</name>
</gene>
<evidence type="ECO:0000256" key="1">
    <source>
        <dbReference type="SAM" id="MobiDB-lite"/>
    </source>
</evidence>
<evidence type="ECO:0000313" key="3">
    <source>
        <dbReference type="Proteomes" id="UP001055439"/>
    </source>
</evidence>
<protein>
    <submittedName>
        <fullName evidence="2">Uncharacterized protein</fullName>
    </submittedName>
</protein>
<reference evidence="2" key="1">
    <citation type="submission" date="2022-05" db="EMBL/GenBank/DDBJ databases">
        <title>The Musa troglodytarum L. genome provides insights into the mechanism of non-climacteric behaviour and enrichment of carotenoids.</title>
        <authorList>
            <person name="Wang J."/>
        </authorList>
    </citation>
    <scope>NUCLEOTIDE SEQUENCE</scope>
    <source>
        <tissue evidence="2">Leaf</tissue>
    </source>
</reference>
<dbReference type="OrthoDB" id="5984008at2759"/>
<proteinExistence type="predicted"/>
<organism evidence="2 3">
    <name type="scientific">Musa troglodytarum</name>
    <name type="common">fe'i banana</name>
    <dbReference type="NCBI Taxonomy" id="320322"/>
    <lineage>
        <taxon>Eukaryota</taxon>
        <taxon>Viridiplantae</taxon>
        <taxon>Streptophyta</taxon>
        <taxon>Embryophyta</taxon>
        <taxon>Tracheophyta</taxon>
        <taxon>Spermatophyta</taxon>
        <taxon>Magnoliopsida</taxon>
        <taxon>Liliopsida</taxon>
        <taxon>Zingiberales</taxon>
        <taxon>Musaceae</taxon>
        <taxon>Musa</taxon>
    </lineage>
</organism>
<accession>A0A9E7FUA3</accession>
<feature type="compositionally biased region" description="Basic residues" evidence="1">
    <location>
        <begin position="1"/>
        <end position="15"/>
    </location>
</feature>
<dbReference type="EMBL" id="CP097507">
    <property type="protein sequence ID" value="URE00507.1"/>
    <property type="molecule type" value="Genomic_DNA"/>
</dbReference>